<evidence type="ECO:0000259" key="9">
    <source>
        <dbReference type="PROSITE" id="PS50102"/>
    </source>
</evidence>
<dbReference type="OrthoDB" id="442677at2759"/>
<gene>
    <name evidence="10" type="ORF">I316_06704</name>
</gene>
<feature type="compositionally biased region" description="Basic and acidic residues" evidence="8">
    <location>
        <begin position="530"/>
        <end position="554"/>
    </location>
</feature>
<keyword evidence="6" id="KW-0539">Nucleus</keyword>
<evidence type="ECO:0000256" key="3">
    <source>
        <dbReference type="ARBA" id="ARBA00007077"/>
    </source>
</evidence>
<dbReference type="AlphaFoldDB" id="A0A1B9GL22"/>
<evidence type="ECO:0000256" key="5">
    <source>
        <dbReference type="ARBA" id="ARBA00022884"/>
    </source>
</evidence>
<dbReference type="Gene3D" id="3.30.70.330">
    <property type="match status" value="1"/>
</dbReference>
<dbReference type="InterPro" id="IPR012677">
    <property type="entry name" value="Nucleotide-bd_a/b_plait_sf"/>
</dbReference>
<comment type="function">
    <text evidence="1">Involved in pre-25S rRNA processing.</text>
</comment>
<organism evidence="10 11">
    <name type="scientific">Kwoniella heveanensis BCC8398</name>
    <dbReference type="NCBI Taxonomy" id="1296120"/>
    <lineage>
        <taxon>Eukaryota</taxon>
        <taxon>Fungi</taxon>
        <taxon>Dikarya</taxon>
        <taxon>Basidiomycota</taxon>
        <taxon>Agaricomycotina</taxon>
        <taxon>Tremellomycetes</taxon>
        <taxon>Tremellales</taxon>
        <taxon>Cryptococcaceae</taxon>
        <taxon>Kwoniella</taxon>
    </lineage>
</organism>
<evidence type="ECO:0000256" key="6">
    <source>
        <dbReference type="ARBA" id="ARBA00023242"/>
    </source>
</evidence>
<evidence type="ECO:0000256" key="1">
    <source>
        <dbReference type="ARBA" id="ARBA00002475"/>
    </source>
</evidence>
<feature type="compositionally biased region" description="Basic residues" evidence="8">
    <location>
        <begin position="588"/>
        <end position="598"/>
    </location>
</feature>
<dbReference type="PANTHER" id="PTHR23236:SF25">
    <property type="entry name" value="RNA-BINDING PROTEIN 34"/>
    <property type="match status" value="1"/>
</dbReference>
<reference evidence="10 11" key="1">
    <citation type="submission" date="2013-07" db="EMBL/GenBank/DDBJ databases">
        <title>The Genome Sequence of Cryptococcus heveanensis BCC8398.</title>
        <authorList>
            <consortium name="The Broad Institute Genome Sequencing Platform"/>
            <person name="Cuomo C."/>
            <person name="Litvintseva A."/>
            <person name="Chen Y."/>
            <person name="Heitman J."/>
            <person name="Sun S."/>
            <person name="Springer D."/>
            <person name="Dromer F."/>
            <person name="Young S.K."/>
            <person name="Zeng Q."/>
            <person name="Gargeya S."/>
            <person name="Fitzgerald M."/>
            <person name="Abouelleil A."/>
            <person name="Alvarado L."/>
            <person name="Berlin A.M."/>
            <person name="Chapman S.B."/>
            <person name="Dewar J."/>
            <person name="Goldberg J."/>
            <person name="Griggs A."/>
            <person name="Gujja S."/>
            <person name="Hansen M."/>
            <person name="Howarth C."/>
            <person name="Imamovic A."/>
            <person name="Larimer J."/>
            <person name="McCowan C."/>
            <person name="Murphy C."/>
            <person name="Pearson M."/>
            <person name="Priest M."/>
            <person name="Roberts A."/>
            <person name="Saif S."/>
            <person name="Shea T."/>
            <person name="Sykes S."/>
            <person name="Wortman J."/>
            <person name="Nusbaum C."/>
            <person name="Birren B."/>
        </authorList>
    </citation>
    <scope>NUCLEOTIDE SEQUENCE [LARGE SCALE GENOMIC DNA]</scope>
    <source>
        <strain evidence="10 11">BCC8398</strain>
    </source>
</reference>
<dbReference type="Proteomes" id="UP000092666">
    <property type="component" value="Unassembled WGS sequence"/>
</dbReference>
<dbReference type="InterPro" id="IPR000504">
    <property type="entry name" value="RRM_dom"/>
</dbReference>
<dbReference type="STRING" id="1296120.A0A1B9GL22"/>
<feature type="compositionally biased region" description="Acidic residues" evidence="8">
    <location>
        <begin position="134"/>
        <end position="152"/>
    </location>
</feature>
<feature type="region of interest" description="Disordered" evidence="8">
    <location>
        <begin position="64"/>
        <end position="188"/>
    </location>
</feature>
<feature type="compositionally biased region" description="Low complexity" evidence="8">
    <location>
        <begin position="64"/>
        <end position="78"/>
    </location>
</feature>
<sequence>MGKGKSAAKGKGPEHDSTKKRKRADKDNKHAGGQKDVSASEGGFSLFSGKKESDLDDVFAKSTSFSAPASAPVASSSKLVVEPEASRPAQKRSKKEPTPLSESDDGNEDGEDNDDNESNEDEVEGDESQNISENDQDEEDFGDEGEDEDEDAELVHESLKAKAERKAKKAKTLGKYVPPGETSADRDRRTVFVGNLPIDAAKSKSILHQFRQHLLSFVPTAKIESVRFRSVAFASATSALPTDDPEKDANQRARREKERTAAWRAQQDSDGKPRGKGKGGDEDGDTHKVFIDAKGKRKVAFIKKDFHSELASCNAYVVFAYPHPERSANVAPVMDPFEAAAAVIAAANGSTFLERTIRVDSLRLPSAVALASAGNALAKRDAWLPKGTDPKKSLFVGGLEYAAKDEDVRSFFEELVKSERGPAEDKWVVGVRIVRDNETQLGKGFGYVHFSDRESVDEILAMDASKIRFAKRTLRVQPCKTLPSATTLNNTIKSMAAGAGSSSGKGDKESAKPNKPFVRPGAIPKGNPKLGEKIKDLSKDERKAVKSADADRQARRLAKKKARLGMDKAEKGAVKLNLTKSERERTKGAKPKAKKGKIRGPNAIAKMKGSRA</sequence>
<evidence type="ECO:0000256" key="8">
    <source>
        <dbReference type="SAM" id="MobiDB-lite"/>
    </source>
</evidence>
<keyword evidence="5 7" id="KW-0694">RNA-binding</keyword>
<keyword evidence="11" id="KW-1185">Reference proteome</keyword>
<dbReference type="GO" id="GO:0019843">
    <property type="term" value="F:rRNA binding"/>
    <property type="evidence" value="ECO:0007669"/>
    <property type="project" value="TreeGrafter"/>
</dbReference>
<evidence type="ECO:0000256" key="2">
    <source>
        <dbReference type="ARBA" id="ARBA00004604"/>
    </source>
</evidence>
<dbReference type="PANTHER" id="PTHR23236">
    <property type="entry name" value="EUKARYOTIC TRANSLATION INITIATION FACTOR 4B/4H"/>
    <property type="match status" value="1"/>
</dbReference>
<dbReference type="PROSITE" id="PS50102">
    <property type="entry name" value="RRM"/>
    <property type="match status" value="1"/>
</dbReference>
<dbReference type="GO" id="GO:0005730">
    <property type="term" value="C:nucleolus"/>
    <property type="evidence" value="ECO:0007669"/>
    <property type="project" value="UniProtKB-SubCell"/>
</dbReference>
<feature type="compositionally biased region" description="Basic and acidic residues" evidence="8">
    <location>
        <begin position="564"/>
        <end position="573"/>
    </location>
</feature>
<protein>
    <recommendedName>
        <fullName evidence="4">Nucleolar protein 12</fullName>
    </recommendedName>
</protein>
<feature type="region of interest" description="Disordered" evidence="8">
    <location>
        <begin position="238"/>
        <end position="288"/>
    </location>
</feature>
<feature type="region of interest" description="Disordered" evidence="8">
    <location>
        <begin position="496"/>
        <end position="612"/>
    </location>
</feature>
<evidence type="ECO:0000256" key="4">
    <source>
        <dbReference type="ARBA" id="ARBA00015520"/>
    </source>
</evidence>
<reference evidence="11" key="2">
    <citation type="submission" date="2013-12" db="EMBL/GenBank/DDBJ databases">
        <title>Evolution of pathogenesis and genome organization in the Tremellales.</title>
        <authorList>
            <person name="Cuomo C."/>
            <person name="Litvintseva A."/>
            <person name="Heitman J."/>
            <person name="Chen Y."/>
            <person name="Sun S."/>
            <person name="Springer D."/>
            <person name="Dromer F."/>
            <person name="Young S."/>
            <person name="Zeng Q."/>
            <person name="Chapman S."/>
            <person name="Gujja S."/>
            <person name="Saif S."/>
            <person name="Birren B."/>
        </authorList>
    </citation>
    <scope>NUCLEOTIDE SEQUENCE [LARGE SCALE GENOMIC DNA]</scope>
    <source>
        <strain evidence="11">BCC8398</strain>
    </source>
</reference>
<dbReference type="GO" id="GO:0000463">
    <property type="term" value="P:maturation of LSU-rRNA from tricistronic rRNA transcript (SSU-rRNA, 5.8S rRNA, LSU-rRNA)"/>
    <property type="evidence" value="ECO:0007669"/>
    <property type="project" value="TreeGrafter"/>
</dbReference>
<dbReference type="SMART" id="SM00360">
    <property type="entry name" value="RRM"/>
    <property type="match status" value="1"/>
</dbReference>
<evidence type="ECO:0000313" key="10">
    <source>
        <dbReference type="EMBL" id="OCF31697.1"/>
    </source>
</evidence>
<dbReference type="EMBL" id="KV700132">
    <property type="protein sequence ID" value="OCF31697.1"/>
    <property type="molecule type" value="Genomic_DNA"/>
</dbReference>
<evidence type="ECO:0000313" key="11">
    <source>
        <dbReference type="Proteomes" id="UP000092666"/>
    </source>
</evidence>
<accession>A0A1B9GL22</accession>
<dbReference type="InterPro" id="IPR035979">
    <property type="entry name" value="RBD_domain_sf"/>
</dbReference>
<feature type="compositionally biased region" description="Low complexity" evidence="8">
    <location>
        <begin position="1"/>
        <end position="10"/>
    </location>
</feature>
<dbReference type="SUPFAM" id="SSF54928">
    <property type="entry name" value="RNA-binding domain, RBD"/>
    <property type="match status" value="1"/>
</dbReference>
<proteinExistence type="inferred from homology"/>
<name>A0A1B9GL22_9TREE</name>
<evidence type="ECO:0000256" key="7">
    <source>
        <dbReference type="PROSITE-ProRule" id="PRU00176"/>
    </source>
</evidence>
<feature type="region of interest" description="Disordered" evidence="8">
    <location>
        <begin position="1"/>
        <end position="50"/>
    </location>
</feature>
<feature type="compositionally biased region" description="Basic and acidic residues" evidence="8">
    <location>
        <begin position="247"/>
        <end position="288"/>
    </location>
</feature>
<comment type="subcellular location">
    <subcellularLocation>
        <location evidence="2">Nucleus</location>
        <location evidence="2">Nucleolus</location>
    </subcellularLocation>
</comment>
<feature type="compositionally biased region" description="Acidic residues" evidence="8">
    <location>
        <begin position="102"/>
        <end position="127"/>
    </location>
</feature>
<feature type="domain" description="RRM" evidence="9">
    <location>
        <begin position="392"/>
        <end position="481"/>
    </location>
</feature>
<feature type="compositionally biased region" description="Basic and acidic residues" evidence="8">
    <location>
        <begin position="153"/>
        <end position="164"/>
    </location>
</feature>
<comment type="similarity">
    <text evidence="3">Belongs to the RRM RBM34 family.</text>
</comment>